<evidence type="ECO:0000313" key="3">
    <source>
        <dbReference type="Proteomes" id="UP000314294"/>
    </source>
</evidence>
<keyword evidence="3" id="KW-1185">Reference proteome</keyword>
<comment type="caution">
    <text evidence="2">The sequence shown here is derived from an EMBL/GenBank/DDBJ whole genome shotgun (WGS) entry which is preliminary data.</text>
</comment>
<reference evidence="2 3" key="1">
    <citation type="submission" date="2019-03" db="EMBL/GenBank/DDBJ databases">
        <title>First draft genome of Liparis tanakae, snailfish: a comprehensive survey of snailfish specific genes.</title>
        <authorList>
            <person name="Kim W."/>
            <person name="Song I."/>
            <person name="Jeong J.-H."/>
            <person name="Kim D."/>
            <person name="Kim S."/>
            <person name="Ryu S."/>
            <person name="Song J.Y."/>
            <person name="Lee S.K."/>
        </authorList>
    </citation>
    <scope>NUCLEOTIDE SEQUENCE [LARGE SCALE GENOMIC DNA]</scope>
    <source>
        <tissue evidence="2">Muscle</tissue>
    </source>
</reference>
<feature type="region of interest" description="Disordered" evidence="1">
    <location>
        <begin position="21"/>
        <end position="56"/>
    </location>
</feature>
<evidence type="ECO:0000256" key="1">
    <source>
        <dbReference type="SAM" id="MobiDB-lite"/>
    </source>
</evidence>
<proteinExistence type="predicted"/>
<accession>A0A4Z2IN50</accession>
<name>A0A4Z2IN50_9TELE</name>
<gene>
    <name evidence="2" type="ORF">EYF80_010551</name>
</gene>
<organism evidence="2 3">
    <name type="scientific">Liparis tanakae</name>
    <name type="common">Tanaka's snailfish</name>
    <dbReference type="NCBI Taxonomy" id="230148"/>
    <lineage>
        <taxon>Eukaryota</taxon>
        <taxon>Metazoa</taxon>
        <taxon>Chordata</taxon>
        <taxon>Craniata</taxon>
        <taxon>Vertebrata</taxon>
        <taxon>Euteleostomi</taxon>
        <taxon>Actinopterygii</taxon>
        <taxon>Neopterygii</taxon>
        <taxon>Teleostei</taxon>
        <taxon>Neoteleostei</taxon>
        <taxon>Acanthomorphata</taxon>
        <taxon>Eupercaria</taxon>
        <taxon>Perciformes</taxon>
        <taxon>Cottioidei</taxon>
        <taxon>Cottales</taxon>
        <taxon>Liparidae</taxon>
        <taxon>Liparis</taxon>
    </lineage>
</organism>
<protein>
    <submittedName>
        <fullName evidence="2">Uncharacterized protein</fullName>
    </submittedName>
</protein>
<dbReference type="EMBL" id="SRLO01000066">
    <property type="protein sequence ID" value="TNN79306.1"/>
    <property type="molecule type" value="Genomic_DNA"/>
</dbReference>
<dbReference type="AlphaFoldDB" id="A0A4Z2IN50"/>
<sequence length="73" mass="8202">MEAYGILFVFGESDPRSLGRCERTTQVSEPVPKREKAKCVRTRTRPSRVARPTGRLSAPNGLIGSLQLHFIEF</sequence>
<dbReference type="Proteomes" id="UP000314294">
    <property type="component" value="Unassembled WGS sequence"/>
</dbReference>
<feature type="compositionally biased region" description="Basic residues" evidence="1">
    <location>
        <begin position="39"/>
        <end position="48"/>
    </location>
</feature>
<evidence type="ECO:0000313" key="2">
    <source>
        <dbReference type="EMBL" id="TNN79306.1"/>
    </source>
</evidence>